<gene>
    <name evidence="1" type="ORF">Ddye_003332</name>
</gene>
<name>A0AAD9XSS8_9ROSI</name>
<reference evidence="1" key="1">
    <citation type="journal article" date="2023" name="Plant J.">
        <title>Genome sequences and population genomics provide insights into the demographic history, inbreeding, and mutation load of two 'living fossil' tree species of Dipteronia.</title>
        <authorList>
            <person name="Feng Y."/>
            <person name="Comes H.P."/>
            <person name="Chen J."/>
            <person name="Zhu S."/>
            <person name="Lu R."/>
            <person name="Zhang X."/>
            <person name="Li P."/>
            <person name="Qiu J."/>
            <person name="Olsen K.M."/>
            <person name="Qiu Y."/>
        </authorList>
    </citation>
    <scope>NUCLEOTIDE SEQUENCE</scope>
    <source>
        <tissue evidence="1">Leaf</tissue>
    </source>
</reference>
<organism evidence="1 2">
    <name type="scientific">Dipteronia dyeriana</name>
    <dbReference type="NCBI Taxonomy" id="168575"/>
    <lineage>
        <taxon>Eukaryota</taxon>
        <taxon>Viridiplantae</taxon>
        <taxon>Streptophyta</taxon>
        <taxon>Embryophyta</taxon>
        <taxon>Tracheophyta</taxon>
        <taxon>Spermatophyta</taxon>
        <taxon>Magnoliopsida</taxon>
        <taxon>eudicotyledons</taxon>
        <taxon>Gunneridae</taxon>
        <taxon>Pentapetalae</taxon>
        <taxon>rosids</taxon>
        <taxon>malvids</taxon>
        <taxon>Sapindales</taxon>
        <taxon>Sapindaceae</taxon>
        <taxon>Hippocastanoideae</taxon>
        <taxon>Acereae</taxon>
        <taxon>Dipteronia</taxon>
    </lineage>
</organism>
<accession>A0AAD9XSS8</accession>
<comment type="caution">
    <text evidence="1">The sequence shown here is derived from an EMBL/GenBank/DDBJ whole genome shotgun (WGS) entry which is preliminary data.</text>
</comment>
<sequence length="106" mass="12836">MVLLWASRKWILSEKSQNLMVLILHLVFACNVFDDLIESRRRELKSRERLCVIKDCVWSAYDVFDDLGERSGKEGRRLEVEWMSSVIFQNRFYRCVMRWIFQNILT</sequence>
<dbReference type="Proteomes" id="UP001280121">
    <property type="component" value="Unassembled WGS sequence"/>
</dbReference>
<dbReference type="EMBL" id="JANJYI010000001">
    <property type="protein sequence ID" value="KAK2664758.1"/>
    <property type="molecule type" value="Genomic_DNA"/>
</dbReference>
<evidence type="ECO:0000313" key="2">
    <source>
        <dbReference type="Proteomes" id="UP001280121"/>
    </source>
</evidence>
<proteinExistence type="predicted"/>
<dbReference type="AlphaFoldDB" id="A0AAD9XSS8"/>
<evidence type="ECO:0000313" key="1">
    <source>
        <dbReference type="EMBL" id="KAK2664758.1"/>
    </source>
</evidence>
<protein>
    <submittedName>
        <fullName evidence="1">Uncharacterized protein</fullName>
    </submittedName>
</protein>
<keyword evidence="2" id="KW-1185">Reference proteome</keyword>